<protein>
    <submittedName>
        <fullName evidence="2">Uncharacterized protein</fullName>
    </submittedName>
</protein>
<reference evidence="2 3" key="1">
    <citation type="submission" date="2017-08" db="EMBL/GenBank/DDBJ databases">
        <title>Halovibrio sewagensis sp. nov., isolated from wastewater of high salinity.</title>
        <authorList>
            <person name="Dong X."/>
            <person name="Zhang G."/>
        </authorList>
    </citation>
    <scope>NUCLEOTIDE SEQUENCE [LARGE SCALE GENOMIC DNA]</scope>
    <source>
        <strain evidence="2 3">YL5-2</strain>
    </source>
</reference>
<dbReference type="AlphaFoldDB" id="A0A2A2FAC8"/>
<dbReference type="Proteomes" id="UP000218896">
    <property type="component" value="Unassembled WGS sequence"/>
</dbReference>
<keyword evidence="1" id="KW-1133">Transmembrane helix</keyword>
<keyword evidence="1" id="KW-0812">Transmembrane</keyword>
<sequence>MQGNDSRAEQVLIQALALRVGLSEWFRFVRLSLPAIFILAIYYLDLQFDLFGIIKAILVFLGLEIISEAPDLLSKVRPKTKSVLTIGYDLIDLNLENNHRLPMDGLISLQAETHWWPLKRNTIRFEYPEGTRTIRTNLHYAPLFRRLRQLGDELGR</sequence>
<evidence type="ECO:0000313" key="2">
    <source>
        <dbReference type="EMBL" id="PAU82451.1"/>
    </source>
</evidence>
<comment type="caution">
    <text evidence="2">The sequence shown here is derived from an EMBL/GenBank/DDBJ whole genome shotgun (WGS) entry which is preliminary data.</text>
</comment>
<name>A0A2A2FAC8_9GAMM</name>
<organism evidence="2 3">
    <name type="scientific">Halovibrio salipaludis</name>
    <dbReference type="NCBI Taxonomy" id="2032626"/>
    <lineage>
        <taxon>Bacteria</taxon>
        <taxon>Pseudomonadati</taxon>
        <taxon>Pseudomonadota</taxon>
        <taxon>Gammaproteobacteria</taxon>
        <taxon>Oceanospirillales</taxon>
        <taxon>Halomonadaceae</taxon>
        <taxon>Halovibrio</taxon>
    </lineage>
</organism>
<accession>A0A2A2FAC8</accession>
<proteinExistence type="predicted"/>
<keyword evidence="1" id="KW-0472">Membrane</keyword>
<dbReference type="RefSeq" id="WP_095616545.1">
    <property type="nucleotide sequence ID" value="NZ_NSKD01000001.1"/>
</dbReference>
<evidence type="ECO:0000313" key="3">
    <source>
        <dbReference type="Proteomes" id="UP000218896"/>
    </source>
</evidence>
<keyword evidence="3" id="KW-1185">Reference proteome</keyword>
<feature type="transmembrane region" description="Helical" evidence="1">
    <location>
        <begin position="28"/>
        <end position="44"/>
    </location>
</feature>
<evidence type="ECO:0000256" key="1">
    <source>
        <dbReference type="SAM" id="Phobius"/>
    </source>
</evidence>
<gene>
    <name evidence="2" type="ORF">CK501_04745</name>
</gene>
<dbReference type="EMBL" id="NSKD01000001">
    <property type="protein sequence ID" value="PAU82451.1"/>
    <property type="molecule type" value="Genomic_DNA"/>
</dbReference>